<feature type="transmembrane region" description="Helical" evidence="1">
    <location>
        <begin position="6"/>
        <end position="25"/>
    </location>
</feature>
<dbReference type="Proteomes" id="UP001154114">
    <property type="component" value="Chromosome 13"/>
</dbReference>
<keyword evidence="1" id="KW-1133">Transmembrane helix</keyword>
<name>A0A9N8KVL3_CHRIL</name>
<gene>
    <name evidence="2" type="ORF">CINC_LOCUS2620</name>
</gene>
<keyword evidence="1" id="KW-0472">Membrane</keyword>
<sequence length="116" mass="13508">MFNRSLAPIFFIIYLYNIHTSLNINEGKIYLANNNIIMQFGHYSTYLYNLLLIGILFNSNIFFTDQQMINIYLSIKNGITDIMPLKQVNYMISLIIIYFNSSIKILINLEPALISV</sequence>
<evidence type="ECO:0000313" key="2">
    <source>
        <dbReference type="EMBL" id="CAD0200938.1"/>
    </source>
</evidence>
<accession>A0A9N8KVL3</accession>
<keyword evidence="3" id="KW-1185">Reference proteome</keyword>
<keyword evidence="1" id="KW-0812">Transmembrane</keyword>
<evidence type="ECO:0000313" key="3">
    <source>
        <dbReference type="Proteomes" id="UP001154114"/>
    </source>
</evidence>
<protein>
    <submittedName>
        <fullName evidence="2">Uncharacterized protein</fullName>
    </submittedName>
</protein>
<proteinExistence type="predicted"/>
<organism evidence="2 3">
    <name type="scientific">Chrysodeixis includens</name>
    <name type="common">Soybean looper</name>
    <name type="synonym">Pseudoplusia includens</name>
    <dbReference type="NCBI Taxonomy" id="689277"/>
    <lineage>
        <taxon>Eukaryota</taxon>
        <taxon>Metazoa</taxon>
        <taxon>Ecdysozoa</taxon>
        <taxon>Arthropoda</taxon>
        <taxon>Hexapoda</taxon>
        <taxon>Insecta</taxon>
        <taxon>Pterygota</taxon>
        <taxon>Neoptera</taxon>
        <taxon>Endopterygota</taxon>
        <taxon>Lepidoptera</taxon>
        <taxon>Glossata</taxon>
        <taxon>Ditrysia</taxon>
        <taxon>Noctuoidea</taxon>
        <taxon>Noctuidae</taxon>
        <taxon>Plusiinae</taxon>
        <taxon>Chrysodeixis</taxon>
    </lineage>
</organism>
<feature type="transmembrane region" description="Helical" evidence="1">
    <location>
        <begin position="46"/>
        <end position="63"/>
    </location>
</feature>
<dbReference type="AlphaFoldDB" id="A0A9N8KVL3"/>
<feature type="transmembrane region" description="Helical" evidence="1">
    <location>
        <begin position="88"/>
        <end position="107"/>
    </location>
</feature>
<dbReference type="EMBL" id="LR824016">
    <property type="protein sequence ID" value="CAD0200938.1"/>
    <property type="molecule type" value="Genomic_DNA"/>
</dbReference>
<evidence type="ECO:0000256" key="1">
    <source>
        <dbReference type="SAM" id="Phobius"/>
    </source>
</evidence>
<reference evidence="2" key="1">
    <citation type="submission" date="2021-12" db="EMBL/GenBank/DDBJ databases">
        <authorList>
            <person name="King R."/>
        </authorList>
    </citation>
    <scope>NUCLEOTIDE SEQUENCE</scope>
</reference>